<name>A0A0W0VMS5_9GAMM</name>
<dbReference type="OrthoDB" id="9813321at2"/>
<dbReference type="Proteomes" id="UP000054761">
    <property type="component" value="Unassembled WGS sequence"/>
</dbReference>
<dbReference type="PATRIC" id="fig|454.4.peg.1706"/>
<dbReference type="SMART" id="SM00834">
    <property type="entry name" value="CxxC_CXXC_SSSS"/>
    <property type="match status" value="1"/>
</dbReference>
<evidence type="ECO:0000313" key="3">
    <source>
        <dbReference type="EMBL" id="KTD21456.1"/>
    </source>
</evidence>
<dbReference type="NCBIfam" id="TIGR02605">
    <property type="entry name" value="CxxC_CxxC_SSSS"/>
    <property type="match status" value="1"/>
</dbReference>
<dbReference type="Pfam" id="PF09723">
    <property type="entry name" value="Zn_ribbon_8"/>
    <property type="match status" value="1"/>
</dbReference>
<feature type="region of interest" description="Disordered" evidence="1">
    <location>
        <begin position="58"/>
        <end position="103"/>
    </location>
</feature>
<dbReference type="EMBL" id="LNYH01000093">
    <property type="protein sequence ID" value="KTD21456.1"/>
    <property type="molecule type" value="Genomic_DNA"/>
</dbReference>
<evidence type="ECO:0000259" key="2">
    <source>
        <dbReference type="SMART" id="SM00834"/>
    </source>
</evidence>
<comment type="caution">
    <text evidence="3">The sequence shown here is derived from an EMBL/GenBank/DDBJ whole genome shotgun (WGS) entry which is preliminary data.</text>
</comment>
<dbReference type="InterPro" id="IPR013429">
    <property type="entry name" value="Regulatory_FmdB_Zinc_ribbon"/>
</dbReference>
<protein>
    <submittedName>
        <fullName evidence="3">Zinc ribbon domain protein</fullName>
    </submittedName>
</protein>
<sequence>MPIYEYQCTSCHHQFELMQKVSDPPAKQCPVCYENHVIRLVSPTGFQLKGSGWYVTDFKNKGKPESKAQENKKEEKGKSEETSKKDMKTTESNKTAKNKGEKD</sequence>
<dbReference type="PANTHER" id="PTHR34404:SF2">
    <property type="entry name" value="CONSERVED SERINE RICH PROTEIN"/>
    <property type="match status" value="1"/>
</dbReference>
<accession>A0A0W0VMS5</accession>
<keyword evidence="4" id="KW-1185">Reference proteome</keyword>
<dbReference type="PANTHER" id="PTHR34404">
    <property type="entry name" value="REGULATORY PROTEIN, FMDB FAMILY"/>
    <property type="match status" value="1"/>
</dbReference>
<evidence type="ECO:0000313" key="4">
    <source>
        <dbReference type="Proteomes" id="UP000054761"/>
    </source>
</evidence>
<dbReference type="AlphaFoldDB" id="A0A0W0VMS5"/>
<proteinExistence type="predicted"/>
<organism evidence="3 4">
    <name type="scientific">Legionella israelensis</name>
    <dbReference type="NCBI Taxonomy" id="454"/>
    <lineage>
        <taxon>Bacteria</taxon>
        <taxon>Pseudomonadati</taxon>
        <taxon>Pseudomonadota</taxon>
        <taxon>Gammaproteobacteria</taxon>
        <taxon>Legionellales</taxon>
        <taxon>Legionellaceae</taxon>
        <taxon>Legionella</taxon>
    </lineage>
</organism>
<dbReference type="RefSeq" id="WP_058501918.1">
    <property type="nucleotide sequence ID" value="NZ_CAAAJA010000026.1"/>
</dbReference>
<evidence type="ECO:0000256" key="1">
    <source>
        <dbReference type="SAM" id="MobiDB-lite"/>
    </source>
</evidence>
<reference evidence="3 4" key="1">
    <citation type="submission" date="2015-11" db="EMBL/GenBank/DDBJ databases">
        <title>Genomic analysis of 38 Legionella species identifies large and diverse effector repertoires.</title>
        <authorList>
            <person name="Burstein D."/>
            <person name="Amaro F."/>
            <person name="Zusman T."/>
            <person name="Lifshitz Z."/>
            <person name="Cohen O."/>
            <person name="Gilbert J.A."/>
            <person name="Pupko T."/>
            <person name="Shuman H.A."/>
            <person name="Segal G."/>
        </authorList>
    </citation>
    <scope>NUCLEOTIDE SEQUENCE [LARGE SCALE GENOMIC DNA]</scope>
    <source>
        <strain evidence="3 4">Bercovier 4</strain>
    </source>
</reference>
<feature type="compositionally biased region" description="Basic and acidic residues" evidence="1">
    <location>
        <begin position="58"/>
        <end position="91"/>
    </location>
</feature>
<gene>
    <name evidence="3" type="ORF">Lisr_1565</name>
</gene>
<dbReference type="STRING" id="454.Lisr_1565"/>
<feature type="domain" description="Putative regulatory protein FmdB zinc ribbon" evidence="2">
    <location>
        <begin position="1"/>
        <end position="42"/>
    </location>
</feature>